<feature type="non-terminal residue" evidence="2">
    <location>
        <position position="33"/>
    </location>
</feature>
<reference evidence="2 3" key="1">
    <citation type="submission" date="2019-08" db="EMBL/GenBank/DDBJ databases">
        <title>Whole genome of Aphis craccivora.</title>
        <authorList>
            <person name="Voronova N.V."/>
            <person name="Shulinski R.S."/>
            <person name="Bandarenka Y.V."/>
            <person name="Zhorov D.G."/>
            <person name="Warner D."/>
        </authorList>
    </citation>
    <scope>NUCLEOTIDE SEQUENCE [LARGE SCALE GENOMIC DNA]</scope>
    <source>
        <strain evidence="2">180601</strain>
        <tissue evidence="2">Whole Body</tissue>
    </source>
</reference>
<dbReference type="Proteomes" id="UP000478052">
    <property type="component" value="Unassembled WGS sequence"/>
</dbReference>
<gene>
    <name evidence="2" type="ORF">FWK35_00020549</name>
</gene>
<dbReference type="EMBL" id="VUJU01008784">
    <property type="protein sequence ID" value="KAF0725881.1"/>
    <property type="molecule type" value="Genomic_DNA"/>
</dbReference>
<comment type="caution">
    <text evidence="2">The sequence shown here is derived from an EMBL/GenBank/DDBJ whole genome shotgun (WGS) entry which is preliminary data.</text>
</comment>
<keyword evidence="3" id="KW-1185">Reference proteome</keyword>
<name>A0A6G0WGB4_APHCR</name>
<sequence length="33" mass="3665">MGCGSLKTTTKSKKQKVPMSYTNSQNTEDEDIN</sequence>
<dbReference type="AlphaFoldDB" id="A0A6G0WGB4"/>
<evidence type="ECO:0000313" key="2">
    <source>
        <dbReference type="EMBL" id="KAF0725881.1"/>
    </source>
</evidence>
<feature type="region of interest" description="Disordered" evidence="1">
    <location>
        <begin position="1"/>
        <end position="33"/>
    </location>
</feature>
<accession>A0A6G0WGB4</accession>
<proteinExistence type="predicted"/>
<evidence type="ECO:0000256" key="1">
    <source>
        <dbReference type="SAM" id="MobiDB-lite"/>
    </source>
</evidence>
<evidence type="ECO:0000313" key="3">
    <source>
        <dbReference type="Proteomes" id="UP000478052"/>
    </source>
</evidence>
<protein>
    <submittedName>
        <fullName evidence="2">Uncharacterized protein</fullName>
    </submittedName>
</protein>
<organism evidence="2 3">
    <name type="scientific">Aphis craccivora</name>
    <name type="common">Cowpea aphid</name>
    <dbReference type="NCBI Taxonomy" id="307492"/>
    <lineage>
        <taxon>Eukaryota</taxon>
        <taxon>Metazoa</taxon>
        <taxon>Ecdysozoa</taxon>
        <taxon>Arthropoda</taxon>
        <taxon>Hexapoda</taxon>
        <taxon>Insecta</taxon>
        <taxon>Pterygota</taxon>
        <taxon>Neoptera</taxon>
        <taxon>Paraneoptera</taxon>
        <taxon>Hemiptera</taxon>
        <taxon>Sternorrhyncha</taxon>
        <taxon>Aphidomorpha</taxon>
        <taxon>Aphidoidea</taxon>
        <taxon>Aphididae</taxon>
        <taxon>Aphidini</taxon>
        <taxon>Aphis</taxon>
        <taxon>Aphis</taxon>
    </lineage>
</organism>